<sequence length="23" mass="2295">MTGGTDVAEISLSCVKCGKPANL</sequence>
<protein>
    <submittedName>
        <fullName evidence="1">Uncharacterized protein</fullName>
    </submittedName>
</protein>
<name>A0A699R949_TANCI</name>
<accession>A0A699R949</accession>
<reference evidence="1" key="1">
    <citation type="journal article" date="2019" name="Sci. Rep.">
        <title>Draft genome of Tanacetum cinerariifolium, the natural source of mosquito coil.</title>
        <authorList>
            <person name="Yamashiro T."/>
            <person name="Shiraishi A."/>
            <person name="Satake H."/>
            <person name="Nakayama K."/>
        </authorList>
    </citation>
    <scope>NUCLEOTIDE SEQUENCE</scope>
</reference>
<gene>
    <name evidence="1" type="ORF">Tci_854263</name>
</gene>
<comment type="caution">
    <text evidence="1">The sequence shown here is derived from an EMBL/GenBank/DDBJ whole genome shotgun (WGS) entry which is preliminary data.</text>
</comment>
<evidence type="ECO:0000313" key="1">
    <source>
        <dbReference type="EMBL" id="GFC82293.1"/>
    </source>
</evidence>
<dbReference type="AlphaFoldDB" id="A0A699R949"/>
<proteinExistence type="predicted"/>
<organism evidence="1">
    <name type="scientific">Tanacetum cinerariifolium</name>
    <name type="common">Dalmatian daisy</name>
    <name type="synonym">Chrysanthemum cinerariifolium</name>
    <dbReference type="NCBI Taxonomy" id="118510"/>
    <lineage>
        <taxon>Eukaryota</taxon>
        <taxon>Viridiplantae</taxon>
        <taxon>Streptophyta</taxon>
        <taxon>Embryophyta</taxon>
        <taxon>Tracheophyta</taxon>
        <taxon>Spermatophyta</taxon>
        <taxon>Magnoliopsida</taxon>
        <taxon>eudicotyledons</taxon>
        <taxon>Gunneridae</taxon>
        <taxon>Pentapetalae</taxon>
        <taxon>asterids</taxon>
        <taxon>campanulids</taxon>
        <taxon>Asterales</taxon>
        <taxon>Asteraceae</taxon>
        <taxon>Asteroideae</taxon>
        <taxon>Anthemideae</taxon>
        <taxon>Anthemidinae</taxon>
        <taxon>Tanacetum</taxon>
    </lineage>
</organism>
<dbReference type="EMBL" id="BKCJ011083706">
    <property type="protein sequence ID" value="GFC82293.1"/>
    <property type="molecule type" value="Genomic_DNA"/>
</dbReference>
<feature type="non-terminal residue" evidence="1">
    <location>
        <position position="23"/>
    </location>
</feature>